<gene>
    <name evidence="4" type="ORF">PHMEG_00031475</name>
</gene>
<dbReference type="SUPFAM" id="SSF57756">
    <property type="entry name" value="Retrovirus zinc finger-like domains"/>
    <property type="match status" value="1"/>
</dbReference>
<evidence type="ECO:0000256" key="2">
    <source>
        <dbReference type="SAM" id="MobiDB-lite"/>
    </source>
</evidence>
<name>A0A225UZ88_9STRA</name>
<keyword evidence="5" id="KW-1185">Reference proteome</keyword>
<feature type="region of interest" description="Disordered" evidence="2">
    <location>
        <begin position="259"/>
        <end position="317"/>
    </location>
</feature>
<keyword evidence="1" id="KW-0863">Zinc-finger</keyword>
<dbReference type="InterPro" id="IPR036875">
    <property type="entry name" value="Znf_CCHC_sf"/>
</dbReference>
<sequence length="317" mass="35010">MDLSYASAVGQQKKKGSNVRCFRCGIMGHYARECTAPVHSSQGQRGDTGYRHGQTKKGKDHHECLQRTRGAEVCSPSERESHCKVQDDMPNLVILKVKSMTKRADSLRLLVDSGASNNFFRQQSLPLLDFEEKHLEVRLATGAIIETAKRVIRARFSYKHRVFVEELLVLDLDDKFDMVLGMPAADTPNGASEPPSETVARADFSSLSARSTRAVTTPGVVDSKRPDTSRMFSAIKRRDDNSVSTLGVDTRSISKSRKFSAVRRRGDNAGLHEAGRDQAGLDDACPRVQEPAGGIKERSSISRPERNASESGIHKKK</sequence>
<evidence type="ECO:0000313" key="4">
    <source>
        <dbReference type="EMBL" id="OWY97886.1"/>
    </source>
</evidence>
<keyword evidence="4" id="KW-0808">Transferase</keyword>
<dbReference type="GO" id="GO:0008270">
    <property type="term" value="F:zinc ion binding"/>
    <property type="evidence" value="ECO:0007669"/>
    <property type="project" value="UniProtKB-KW"/>
</dbReference>
<dbReference type="Pfam" id="PF00098">
    <property type="entry name" value="zf-CCHC"/>
    <property type="match status" value="1"/>
</dbReference>
<accession>A0A225UZ88</accession>
<protein>
    <submittedName>
        <fullName evidence="4">Reverse transcriptase</fullName>
    </submittedName>
</protein>
<keyword evidence="1" id="KW-0479">Metal-binding</keyword>
<dbReference type="CDD" id="cd00303">
    <property type="entry name" value="retropepsin_like"/>
    <property type="match status" value="1"/>
</dbReference>
<proteinExistence type="predicted"/>
<evidence type="ECO:0000259" key="3">
    <source>
        <dbReference type="PROSITE" id="PS50158"/>
    </source>
</evidence>
<dbReference type="OrthoDB" id="126394at2759"/>
<dbReference type="GO" id="GO:0003964">
    <property type="term" value="F:RNA-directed DNA polymerase activity"/>
    <property type="evidence" value="ECO:0007669"/>
    <property type="project" value="UniProtKB-KW"/>
</dbReference>
<dbReference type="Gene3D" id="2.40.70.10">
    <property type="entry name" value="Acid Proteases"/>
    <property type="match status" value="1"/>
</dbReference>
<organism evidence="4 5">
    <name type="scientific">Phytophthora megakarya</name>
    <dbReference type="NCBI Taxonomy" id="4795"/>
    <lineage>
        <taxon>Eukaryota</taxon>
        <taxon>Sar</taxon>
        <taxon>Stramenopiles</taxon>
        <taxon>Oomycota</taxon>
        <taxon>Peronosporomycetes</taxon>
        <taxon>Peronosporales</taxon>
        <taxon>Peronosporaceae</taxon>
        <taxon>Phytophthora</taxon>
    </lineage>
</organism>
<feature type="domain" description="CCHC-type" evidence="3">
    <location>
        <begin position="20"/>
        <end position="34"/>
    </location>
</feature>
<reference evidence="5" key="1">
    <citation type="submission" date="2017-03" db="EMBL/GenBank/DDBJ databases">
        <title>Phytopthora megakarya and P. palmivora, two closely related causual agents of cacao black pod achieved similar genome size and gene model numbers by different mechanisms.</title>
        <authorList>
            <person name="Ali S."/>
            <person name="Shao J."/>
            <person name="Larry D.J."/>
            <person name="Kronmiller B."/>
            <person name="Shen D."/>
            <person name="Strem M.D."/>
            <person name="Melnick R.L."/>
            <person name="Guiltinan M.J."/>
            <person name="Tyler B.M."/>
            <person name="Meinhardt L.W."/>
            <person name="Bailey B.A."/>
        </authorList>
    </citation>
    <scope>NUCLEOTIDE SEQUENCE [LARGE SCALE GENOMIC DNA]</scope>
    <source>
        <strain evidence="5">zdho120</strain>
    </source>
</reference>
<evidence type="ECO:0000313" key="5">
    <source>
        <dbReference type="Proteomes" id="UP000198211"/>
    </source>
</evidence>
<comment type="caution">
    <text evidence="4">The sequence shown here is derived from an EMBL/GenBank/DDBJ whole genome shotgun (WGS) entry which is preliminary data.</text>
</comment>
<dbReference type="InterPro" id="IPR001878">
    <property type="entry name" value="Znf_CCHC"/>
</dbReference>
<dbReference type="Proteomes" id="UP000198211">
    <property type="component" value="Unassembled WGS sequence"/>
</dbReference>
<evidence type="ECO:0000256" key="1">
    <source>
        <dbReference type="PROSITE-ProRule" id="PRU00047"/>
    </source>
</evidence>
<feature type="region of interest" description="Disordered" evidence="2">
    <location>
        <begin position="39"/>
        <end position="62"/>
    </location>
</feature>
<dbReference type="PROSITE" id="PS50158">
    <property type="entry name" value="ZF_CCHC"/>
    <property type="match status" value="1"/>
</dbReference>
<dbReference type="AlphaFoldDB" id="A0A225UZ88"/>
<feature type="compositionally biased region" description="Basic and acidic residues" evidence="2">
    <location>
        <begin position="295"/>
        <end position="308"/>
    </location>
</feature>
<dbReference type="InterPro" id="IPR021109">
    <property type="entry name" value="Peptidase_aspartic_dom_sf"/>
</dbReference>
<keyword evidence="4" id="KW-0548">Nucleotidyltransferase</keyword>
<keyword evidence="1" id="KW-0862">Zinc</keyword>
<dbReference type="GO" id="GO:0003676">
    <property type="term" value="F:nucleic acid binding"/>
    <property type="evidence" value="ECO:0007669"/>
    <property type="project" value="InterPro"/>
</dbReference>
<dbReference type="SMART" id="SM00343">
    <property type="entry name" value="ZnF_C2HC"/>
    <property type="match status" value="1"/>
</dbReference>
<dbReference type="EMBL" id="NBNE01009969">
    <property type="protein sequence ID" value="OWY97886.1"/>
    <property type="molecule type" value="Genomic_DNA"/>
</dbReference>
<keyword evidence="4" id="KW-0695">RNA-directed DNA polymerase</keyword>
<dbReference type="Gene3D" id="4.10.60.10">
    <property type="entry name" value="Zinc finger, CCHC-type"/>
    <property type="match status" value="1"/>
</dbReference>